<evidence type="ECO:0000256" key="1">
    <source>
        <dbReference type="SAM" id="MobiDB-lite"/>
    </source>
</evidence>
<organism evidence="2 3">
    <name type="scientific">Geothermobacter hydrogeniphilus</name>
    <dbReference type="NCBI Taxonomy" id="1969733"/>
    <lineage>
        <taxon>Bacteria</taxon>
        <taxon>Pseudomonadati</taxon>
        <taxon>Thermodesulfobacteriota</taxon>
        <taxon>Desulfuromonadia</taxon>
        <taxon>Desulfuromonadales</taxon>
        <taxon>Geothermobacteraceae</taxon>
        <taxon>Geothermobacter</taxon>
    </lineage>
</organism>
<sequence length="107" mass="11253">MDQRIVGGKARVGLDDVGIVGITESDPHPITQVIAQPGDRVAIGTRVVGELDTAQGRTPVPSFLDPRDQNLVVAVVITGVSQRQRDRPVAGCQQPGVGTALRRGKGH</sequence>
<dbReference type="EMBL" id="PPFX01000026">
    <property type="protein sequence ID" value="PNU19640.1"/>
    <property type="molecule type" value="Genomic_DNA"/>
</dbReference>
<gene>
    <name evidence="2" type="ORF">C2E25_11485</name>
</gene>
<evidence type="ECO:0000313" key="3">
    <source>
        <dbReference type="Proteomes" id="UP000236340"/>
    </source>
</evidence>
<protein>
    <submittedName>
        <fullName evidence="2">Uncharacterized protein</fullName>
    </submittedName>
</protein>
<comment type="caution">
    <text evidence="2">The sequence shown here is derived from an EMBL/GenBank/DDBJ whole genome shotgun (WGS) entry which is preliminary data.</text>
</comment>
<accession>A0A2K2H8U2</accession>
<dbReference type="Proteomes" id="UP000236340">
    <property type="component" value="Unassembled WGS sequence"/>
</dbReference>
<feature type="region of interest" description="Disordered" evidence="1">
    <location>
        <begin position="86"/>
        <end position="107"/>
    </location>
</feature>
<name>A0A2K2H8U2_9BACT</name>
<evidence type="ECO:0000313" key="2">
    <source>
        <dbReference type="EMBL" id="PNU19640.1"/>
    </source>
</evidence>
<proteinExistence type="predicted"/>
<reference evidence="2 3" key="1">
    <citation type="journal article" date="2018" name="Genome Announc.">
        <title>Genome Sequence of Geothermobacter sp. HR-1 Iron Reducer from the Loihi Seamount.</title>
        <authorList>
            <person name="Smith H."/>
            <person name="Abuyen K."/>
            <person name="Tremblay J."/>
            <person name="Savalia P."/>
            <person name="Perez-Rodriguez I."/>
            <person name="Emerson D."/>
            <person name="Tully B."/>
            <person name="Amend J."/>
        </authorList>
    </citation>
    <scope>NUCLEOTIDE SEQUENCE [LARGE SCALE GENOMIC DNA]</scope>
    <source>
        <strain evidence="2 3">HR-1</strain>
    </source>
</reference>
<dbReference type="AlphaFoldDB" id="A0A2K2H8U2"/>